<feature type="transmembrane region" description="Helical" evidence="6">
    <location>
        <begin position="349"/>
        <end position="372"/>
    </location>
</feature>
<dbReference type="VEuPathDB" id="FungiDB:AMAG_05685"/>
<organism evidence="9 10">
    <name type="scientific">Allomyces macrogynus (strain ATCC 38327)</name>
    <name type="common">Allomyces javanicus var. macrogynus</name>
    <dbReference type="NCBI Taxonomy" id="578462"/>
    <lineage>
        <taxon>Eukaryota</taxon>
        <taxon>Fungi</taxon>
        <taxon>Fungi incertae sedis</taxon>
        <taxon>Blastocladiomycota</taxon>
        <taxon>Blastocladiomycetes</taxon>
        <taxon>Blastocladiales</taxon>
        <taxon>Blastocladiaceae</taxon>
        <taxon>Allomyces</taxon>
    </lineage>
</organism>
<evidence type="ECO:0000256" key="1">
    <source>
        <dbReference type="ARBA" id="ARBA00004141"/>
    </source>
</evidence>
<evidence type="ECO:0000256" key="4">
    <source>
        <dbReference type="ARBA" id="ARBA00022989"/>
    </source>
</evidence>
<dbReference type="PANTHER" id="PTHR22950">
    <property type="entry name" value="AMINO ACID TRANSPORTER"/>
    <property type="match status" value="1"/>
</dbReference>
<reference evidence="9 10" key="1">
    <citation type="submission" date="2009-11" db="EMBL/GenBank/DDBJ databases">
        <title>Annotation of Allomyces macrogynus ATCC 38327.</title>
        <authorList>
            <consortium name="The Broad Institute Genome Sequencing Platform"/>
            <person name="Russ C."/>
            <person name="Cuomo C."/>
            <person name="Burger G."/>
            <person name="Gray M.W."/>
            <person name="Holland P.W.H."/>
            <person name="King N."/>
            <person name="Lang F.B.F."/>
            <person name="Roger A.J."/>
            <person name="Ruiz-Trillo I."/>
            <person name="Young S.K."/>
            <person name="Zeng Q."/>
            <person name="Gargeya S."/>
            <person name="Fitzgerald M."/>
            <person name="Haas B."/>
            <person name="Abouelleil A."/>
            <person name="Alvarado L."/>
            <person name="Arachchi H.M."/>
            <person name="Berlin A."/>
            <person name="Chapman S.B."/>
            <person name="Gearin G."/>
            <person name="Goldberg J."/>
            <person name="Griggs A."/>
            <person name="Gujja S."/>
            <person name="Hansen M."/>
            <person name="Heiman D."/>
            <person name="Howarth C."/>
            <person name="Larimer J."/>
            <person name="Lui A."/>
            <person name="MacDonald P.J.P."/>
            <person name="McCowen C."/>
            <person name="Montmayeur A."/>
            <person name="Murphy C."/>
            <person name="Neiman D."/>
            <person name="Pearson M."/>
            <person name="Priest M."/>
            <person name="Roberts A."/>
            <person name="Saif S."/>
            <person name="Shea T."/>
            <person name="Sisk P."/>
            <person name="Stolte C."/>
            <person name="Sykes S."/>
            <person name="Wortman J."/>
            <person name="Nusbaum C."/>
            <person name="Birren B."/>
        </authorList>
    </citation>
    <scope>NUCLEOTIDE SEQUENCE [LARGE SCALE GENOMIC DNA]</scope>
    <source>
        <strain evidence="9 10">ATCC 38327</strain>
    </source>
</reference>
<protein>
    <recommendedName>
        <fullName evidence="7">Amino acid transporter transmembrane domain-containing protein</fullName>
    </recommendedName>
</protein>
<dbReference type="AlphaFoldDB" id="A0A0L0SXQ0"/>
<keyword evidence="5 6" id="KW-0472">Membrane</keyword>
<gene>
    <name evidence="8" type="ORF">AMAG_05685</name>
    <name evidence="9" type="ORF">AMAG_12352</name>
</gene>
<dbReference type="EMBL" id="GG745352">
    <property type="protein sequence ID" value="KNE67287.1"/>
    <property type="molecule type" value="Genomic_DNA"/>
</dbReference>
<dbReference type="PANTHER" id="PTHR22950:SF666">
    <property type="entry name" value="VACUOLAR AMINO ACID TRANSPORTER 4"/>
    <property type="match status" value="1"/>
</dbReference>
<sequence>MGAVDAAPAGSASALRVFLLLLKSNIGTGALFLPSAFQDGGFAFSIVLLIVLAYLSTVGMVLLAKTNLIVPGSFEEMGKKIYGRVMHGLILGSVALSQIGFASAYTLFVASNTIEFVRRVTDGAVILQTWHLILIQLCLYIPFAMVRQIKNFAAFSLMGNVFVLFGLGVIVYTSIAQIATHGVGPDIMMFNSKHFALFIGTAVYTYEGVGLVVPVAQSMKNPQKFPLVLSLALVVTTMVYLVVASCGYLAFGSNIKTIALFNLPEGPFSSSIYILYIIAIVLSWPLILFPATVIVQGAILPPVDPDSKQQVRGANWSPTKRYWAENGVRTCLVLFVAGIAWVAGDKLNLLVSLIGGFGCVPLSFIYPALLHMKTFPEQGVFGRFMDWFLVVVGTVSTIYVTVMTFV</sequence>
<feature type="transmembrane region" description="Helical" evidence="6">
    <location>
        <begin position="322"/>
        <end position="343"/>
    </location>
</feature>
<dbReference type="GO" id="GO:0005774">
    <property type="term" value="C:vacuolar membrane"/>
    <property type="evidence" value="ECO:0007669"/>
    <property type="project" value="TreeGrafter"/>
</dbReference>
<feature type="transmembrane region" description="Helical" evidence="6">
    <location>
        <begin position="125"/>
        <end position="145"/>
    </location>
</feature>
<accession>A0A0L0SXQ0</accession>
<comment type="similarity">
    <text evidence="2">Belongs to the amino acid/polyamine transporter 2 family.</text>
</comment>
<evidence type="ECO:0000256" key="6">
    <source>
        <dbReference type="SAM" id="Phobius"/>
    </source>
</evidence>
<dbReference type="VEuPathDB" id="FungiDB:AMAG_12352"/>
<dbReference type="Pfam" id="PF01490">
    <property type="entry name" value="Aa_trans"/>
    <property type="match status" value="1"/>
</dbReference>
<keyword evidence="10" id="KW-1185">Reference proteome</keyword>
<evidence type="ECO:0000313" key="8">
    <source>
        <dbReference type="EMBL" id="KNE60274.1"/>
    </source>
</evidence>
<evidence type="ECO:0000256" key="5">
    <source>
        <dbReference type="ARBA" id="ARBA00023136"/>
    </source>
</evidence>
<feature type="transmembrane region" description="Helical" evidence="6">
    <location>
        <begin position="42"/>
        <end position="64"/>
    </location>
</feature>
<evidence type="ECO:0000256" key="2">
    <source>
        <dbReference type="ARBA" id="ARBA00008066"/>
    </source>
</evidence>
<dbReference type="STRING" id="578462.A0A0L0SXQ0"/>
<keyword evidence="4 6" id="KW-1133">Transmembrane helix</keyword>
<dbReference type="OMA" id="RTGTSFC"/>
<dbReference type="GO" id="GO:0015179">
    <property type="term" value="F:L-amino acid transmembrane transporter activity"/>
    <property type="evidence" value="ECO:0007669"/>
    <property type="project" value="TreeGrafter"/>
</dbReference>
<keyword evidence="3 6" id="KW-0812">Transmembrane</keyword>
<evidence type="ECO:0000313" key="10">
    <source>
        <dbReference type="Proteomes" id="UP000054350"/>
    </source>
</evidence>
<feature type="transmembrane region" description="Helical" evidence="6">
    <location>
        <begin position="384"/>
        <end position="405"/>
    </location>
</feature>
<comment type="subcellular location">
    <subcellularLocation>
        <location evidence="1">Membrane</location>
        <topology evidence="1">Multi-pass membrane protein</topology>
    </subcellularLocation>
</comment>
<dbReference type="OrthoDB" id="1684102at2759"/>
<evidence type="ECO:0000256" key="3">
    <source>
        <dbReference type="ARBA" id="ARBA00022692"/>
    </source>
</evidence>
<feature type="transmembrane region" description="Helical" evidence="6">
    <location>
        <begin position="85"/>
        <end position="105"/>
    </location>
</feature>
<dbReference type="eggNOG" id="KOG1304">
    <property type="taxonomic scope" value="Eukaryota"/>
</dbReference>
<evidence type="ECO:0000313" key="9">
    <source>
        <dbReference type="EMBL" id="KNE67287.1"/>
    </source>
</evidence>
<feature type="domain" description="Amino acid transporter transmembrane" evidence="7">
    <location>
        <begin position="11"/>
        <end position="405"/>
    </location>
</feature>
<feature type="transmembrane region" description="Helical" evidence="6">
    <location>
        <begin position="152"/>
        <end position="175"/>
    </location>
</feature>
<feature type="transmembrane region" description="Helical" evidence="6">
    <location>
        <begin position="227"/>
        <end position="251"/>
    </location>
</feature>
<reference evidence="10" key="2">
    <citation type="submission" date="2009-11" db="EMBL/GenBank/DDBJ databases">
        <title>The Genome Sequence of Allomyces macrogynus strain ATCC 38327.</title>
        <authorList>
            <consortium name="The Broad Institute Genome Sequencing Platform"/>
            <person name="Russ C."/>
            <person name="Cuomo C."/>
            <person name="Shea T."/>
            <person name="Young S.K."/>
            <person name="Zeng Q."/>
            <person name="Koehrsen M."/>
            <person name="Haas B."/>
            <person name="Borodovsky M."/>
            <person name="Guigo R."/>
            <person name="Alvarado L."/>
            <person name="Berlin A."/>
            <person name="Borenstein D."/>
            <person name="Chen Z."/>
            <person name="Engels R."/>
            <person name="Freedman E."/>
            <person name="Gellesch M."/>
            <person name="Goldberg J."/>
            <person name="Griggs A."/>
            <person name="Gujja S."/>
            <person name="Heiman D."/>
            <person name="Hepburn T."/>
            <person name="Howarth C."/>
            <person name="Jen D."/>
            <person name="Larson L."/>
            <person name="Lewis B."/>
            <person name="Mehta T."/>
            <person name="Park D."/>
            <person name="Pearson M."/>
            <person name="Roberts A."/>
            <person name="Saif S."/>
            <person name="Shenoy N."/>
            <person name="Sisk P."/>
            <person name="Stolte C."/>
            <person name="Sykes S."/>
            <person name="Walk T."/>
            <person name="White J."/>
            <person name="Yandava C."/>
            <person name="Burger G."/>
            <person name="Gray M.W."/>
            <person name="Holland P.W.H."/>
            <person name="King N."/>
            <person name="Lang F.B.F."/>
            <person name="Roger A.J."/>
            <person name="Ruiz-Trillo I."/>
            <person name="Lander E."/>
            <person name="Nusbaum C."/>
        </authorList>
    </citation>
    <scope>NUCLEOTIDE SEQUENCE [LARGE SCALE GENOMIC DNA]</scope>
    <source>
        <strain evidence="10">ATCC 38327</strain>
    </source>
</reference>
<dbReference type="EMBL" id="GG745336">
    <property type="protein sequence ID" value="KNE60274.1"/>
    <property type="molecule type" value="Genomic_DNA"/>
</dbReference>
<evidence type="ECO:0000259" key="7">
    <source>
        <dbReference type="Pfam" id="PF01490"/>
    </source>
</evidence>
<dbReference type="InterPro" id="IPR013057">
    <property type="entry name" value="AA_transpt_TM"/>
</dbReference>
<feature type="transmembrane region" description="Helical" evidence="6">
    <location>
        <begin position="271"/>
        <end position="301"/>
    </location>
</feature>
<proteinExistence type="inferred from homology"/>
<name>A0A0L0SXQ0_ALLM3</name>
<dbReference type="Proteomes" id="UP000054350">
    <property type="component" value="Unassembled WGS sequence"/>
</dbReference>
<dbReference type="Gene3D" id="1.20.1740.10">
    <property type="entry name" value="Amino acid/polyamine transporter I"/>
    <property type="match status" value="1"/>
</dbReference>
<feature type="transmembrane region" description="Helical" evidence="6">
    <location>
        <begin position="195"/>
        <end position="215"/>
    </location>
</feature>